<organism evidence="1 2">
    <name type="scientific">Pyrenophora seminiperda CCB06</name>
    <dbReference type="NCBI Taxonomy" id="1302712"/>
    <lineage>
        <taxon>Eukaryota</taxon>
        <taxon>Fungi</taxon>
        <taxon>Dikarya</taxon>
        <taxon>Ascomycota</taxon>
        <taxon>Pezizomycotina</taxon>
        <taxon>Dothideomycetes</taxon>
        <taxon>Pleosporomycetidae</taxon>
        <taxon>Pleosporales</taxon>
        <taxon>Pleosporineae</taxon>
        <taxon>Pleosporaceae</taxon>
        <taxon>Pyrenophora</taxon>
    </lineage>
</organism>
<dbReference type="Proteomes" id="UP000265663">
    <property type="component" value="Unassembled WGS sequence"/>
</dbReference>
<reference evidence="1 2" key="1">
    <citation type="journal article" date="2014" name="PLoS ONE">
        <title>De novo Genome Assembly of the Fungal Plant Pathogen Pyrenophora semeniperda.</title>
        <authorList>
            <person name="Soliai M.M."/>
            <person name="Meyer S.E."/>
            <person name="Udall J.A."/>
            <person name="Elzinga D.E."/>
            <person name="Hermansen R.A."/>
            <person name="Bodily P.M."/>
            <person name="Hart A.A."/>
            <person name="Coleman C.E."/>
        </authorList>
    </citation>
    <scope>NUCLEOTIDE SEQUENCE [LARGE SCALE GENOMIC DNA]</scope>
    <source>
        <strain evidence="1 2">CCB06</strain>
        <tissue evidence="1">Mycelium</tissue>
    </source>
</reference>
<protein>
    <submittedName>
        <fullName evidence="1">Family regulatory</fullName>
    </submittedName>
</protein>
<dbReference type="InterPro" id="IPR023213">
    <property type="entry name" value="CAT-like_dom_sf"/>
</dbReference>
<proteinExistence type="predicted"/>
<accession>A0A3M7M805</accession>
<keyword evidence="2" id="KW-1185">Reference proteome</keyword>
<evidence type="ECO:0000313" key="1">
    <source>
        <dbReference type="EMBL" id="RMZ70519.1"/>
    </source>
</evidence>
<name>A0A3M7M805_9PLEO</name>
<dbReference type="EMBL" id="KE747824">
    <property type="protein sequence ID" value="RMZ70519.1"/>
    <property type="molecule type" value="Genomic_DNA"/>
</dbReference>
<dbReference type="Gene3D" id="3.30.559.10">
    <property type="entry name" value="Chloramphenicol acetyltransferase-like domain"/>
    <property type="match status" value="2"/>
</dbReference>
<sequence length="507" mass="56366">MTHDDTPANRVKSIEYTMLFPSVLSAPLLASSLSTLLSKPGWRKLGARLRLNASTGRLEYHIPTSYTASYPPINFTQKSYDMNLADHPIGRQFPTVDKDSEHVQVFDNLNSLRSLTQTQGSTVVMEDWIGTDKAQLGLHVVNFKDKTLVTLCWLHTLLDAMGRRALLEAWTAVLSGREGDVKDFWGWEEDPLEKLGMVEEGNEEREKVARKEQQVNGWLAWIPNFKPAFNYFYSWLFATDDKTQSGRMIYMPAAYLTRLRTRALHDLDSLHPSQITFNTASSPPKPFVSDGDILCAWLTQQLVSSSLARLNNSRSLTLINVLGLRDVLSKASGAYDVLLPKDKAYIGNATMGISSKFSIQDFLGMPLGHVAARIRKSLIEQGSREAVEKAHRDMKLSKERVAPKEKNQVQPAVFVCTNWAKAGLFEIDFGGAVVSGGNDDAESMDRADRGKPEYIHVYGTDTRGTGTGSEIEGISCVVGRERKGGYWLAGILAKEFAANFEKHVLGA</sequence>
<dbReference type="AlphaFoldDB" id="A0A3M7M805"/>
<gene>
    <name evidence="1" type="ORF">GMOD_00000622</name>
</gene>
<evidence type="ECO:0000313" key="2">
    <source>
        <dbReference type="Proteomes" id="UP000265663"/>
    </source>
</evidence>
<dbReference type="OrthoDB" id="21502at2759"/>